<dbReference type="Pfam" id="PF04547">
    <property type="entry name" value="Anoctamin"/>
    <property type="match status" value="1"/>
</dbReference>
<keyword evidence="3 6" id="KW-0812">Transmembrane</keyword>
<dbReference type="InterPro" id="IPR007632">
    <property type="entry name" value="Anoctamin"/>
</dbReference>
<keyword evidence="5 6" id="KW-0472">Membrane</keyword>
<dbReference type="InterPro" id="IPR049452">
    <property type="entry name" value="Anoctamin_TM"/>
</dbReference>
<feature type="transmembrane region" description="Helical" evidence="6">
    <location>
        <begin position="41"/>
        <end position="66"/>
    </location>
</feature>
<dbReference type="GO" id="GO:0005254">
    <property type="term" value="F:chloride channel activity"/>
    <property type="evidence" value="ECO:0007669"/>
    <property type="project" value="TreeGrafter"/>
</dbReference>
<protein>
    <recommendedName>
        <fullName evidence="6">Anoctamin</fullName>
    </recommendedName>
</protein>
<accession>A0A8D8ZHJ1</accession>
<reference evidence="8" key="1">
    <citation type="submission" date="2021-05" db="EMBL/GenBank/DDBJ databases">
        <authorList>
            <person name="Alioto T."/>
            <person name="Alioto T."/>
            <person name="Gomez Garrido J."/>
        </authorList>
    </citation>
    <scope>NUCLEOTIDE SEQUENCE</scope>
</reference>
<comment type="similarity">
    <text evidence="2 6">Belongs to the anoctamin family.</text>
</comment>
<evidence type="ECO:0000259" key="7">
    <source>
        <dbReference type="Pfam" id="PF04547"/>
    </source>
</evidence>
<evidence type="ECO:0000256" key="2">
    <source>
        <dbReference type="ARBA" id="ARBA00009671"/>
    </source>
</evidence>
<comment type="caution">
    <text evidence="6">Lacks conserved residue(s) required for the propagation of feature annotation.</text>
</comment>
<organism evidence="8">
    <name type="scientific">Cacopsylla melanoneura</name>
    <dbReference type="NCBI Taxonomy" id="428564"/>
    <lineage>
        <taxon>Eukaryota</taxon>
        <taxon>Metazoa</taxon>
        <taxon>Ecdysozoa</taxon>
        <taxon>Arthropoda</taxon>
        <taxon>Hexapoda</taxon>
        <taxon>Insecta</taxon>
        <taxon>Pterygota</taxon>
        <taxon>Neoptera</taxon>
        <taxon>Paraneoptera</taxon>
        <taxon>Hemiptera</taxon>
        <taxon>Sternorrhyncha</taxon>
        <taxon>Psylloidea</taxon>
        <taxon>Psyllidae</taxon>
        <taxon>Psyllinae</taxon>
        <taxon>Cacopsylla</taxon>
    </lineage>
</organism>
<proteinExistence type="inferred from homology"/>
<evidence type="ECO:0000313" key="8">
    <source>
        <dbReference type="EMBL" id="CAG6747799.1"/>
    </source>
</evidence>
<evidence type="ECO:0000256" key="3">
    <source>
        <dbReference type="ARBA" id="ARBA00022692"/>
    </source>
</evidence>
<dbReference type="AlphaFoldDB" id="A0A8D8ZHJ1"/>
<evidence type="ECO:0000256" key="5">
    <source>
        <dbReference type="ARBA" id="ARBA00023136"/>
    </source>
</evidence>
<sequence>MGVDKGDLYDEVPGTCQYRGYRNGPDHSDQYGLSPQYWHVFAARLAFVVIFEHIIFALTGLMAYIIPSIPSELRTQIKRERLLMKEAQYEHTASYQKENDEYDDLLNAIRNSRSGTRLSEVIEKKNWGQRIRQFSWASSSKKDPLTTVSTLTVAESVDSPKIET</sequence>
<comment type="subcellular location">
    <subcellularLocation>
        <location evidence="1 6">Membrane</location>
        <topology evidence="1 6">Multi-pass membrane protein</topology>
    </subcellularLocation>
</comment>
<evidence type="ECO:0000256" key="6">
    <source>
        <dbReference type="RuleBase" id="RU280814"/>
    </source>
</evidence>
<evidence type="ECO:0000256" key="4">
    <source>
        <dbReference type="ARBA" id="ARBA00022989"/>
    </source>
</evidence>
<dbReference type="GO" id="GO:0005886">
    <property type="term" value="C:plasma membrane"/>
    <property type="evidence" value="ECO:0007669"/>
    <property type="project" value="TreeGrafter"/>
</dbReference>
<dbReference type="EMBL" id="HBUF01515694">
    <property type="protein sequence ID" value="CAG6747799.1"/>
    <property type="molecule type" value="Transcribed_RNA"/>
</dbReference>
<feature type="domain" description="Anoctamin transmembrane" evidence="7">
    <location>
        <begin position="33"/>
        <end position="80"/>
    </location>
</feature>
<dbReference type="PANTHER" id="PTHR12308:SF84">
    <property type="entry name" value="ANOCTAMIN"/>
    <property type="match status" value="1"/>
</dbReference>
<name>A0A8D8ZHJ1_9HEMI</name>
<keyword evidence="4 6" id="KW-1133">Transmembrane helix</keyword>
<evidence type="ECO:0000256" key="1">
    <source>
        <dbReference type="ARBA" id="ARBA00004141"/>
    </source>
</evidence>
<dbReference type="PANTHER" id="PTHR12308">
    <property type="entry name" value="ANOCTAMIN"/>
    <property type="match status" value="1"/>
</dbReference>